<keyword evidence="3" id="KW-1185">Reference proteome</keyword>
<name>A0A0K6FZU7_9AGAM</name>
<organism evidence="2 3">
    <name type="scientific">Rhizoctonia solani</name>
    <dbReference type="NCBI Taxonomy" id="456999"/>
    <lineage>
        <taxon>Eukaryota</taxon>
        <taxon>Fungi</taxon>
        <taxon>Dikarya</taxon>
        <taxon>Basidiomycota</taxon>
        <taxon>Agaricomycotina</taxon>
        <taxon>Agaricomycetes</taxon>
        <taxon>Cantharellales</taxon>
        <taxon>Ceratobasidiaceae</taxon>
        <taxon>Rhizoctonia</taxon>
    </lineage>
</organism>
<gene>
    <name evidence="2" type="ORF">RSOLAG22IIIB_09726</name>
</gene>
<sequence length="389" mass="44618">MPILPSAIAPSSTYDVSNAVIKGVRVALGLGTAIRIEFDESGTATRALADWCKINSHSYIQSMQLRKERRAPFFHEYIAVSLRDKGGYFRFDRRQLPNEGSPLDCKENGGVEAYETIQAIMDLEDSTYNTSDCLVQIDFEENVPLRLIVDICREIAQHELSYVYTVQRYNCYFYAQTLLLCTLCKEYDWYEGHIWGSGNASHGPEDILGSQMPLANLVVNPRIRIRILDKQQQDHLISGDINYHSSEMLPLAKSNCAKRTPLRIIHPQRRGSRAIIMKDVTIGELQAHLSNLIHTHSLRVEHFKLVLKCNALEVERDIKQAMNRIWGRRRLLLGQVDTTLLHTRDSTRRRRTKPRVELDGWDLDSIGRESEPGLRRRPRVKPRKRGTVG</sequence>
<feature type="region of interest" description="Disordered" evidence="1">
    <location>
        <begin position="363"/>
        <end position="389"/>
    </location>
</feature>
<dbReference type="AlphaFoldDB" id="A0A0K6FZU7"/>
<dbReference type="Proteomes" id="UP000044841">
    <property type="component" value="Unassembled WGS sequence"/>
</dbReference>
<feature type="compositionally biased region" description="Basic residues" evidence="1">
    <location>
        <begin position="375"/>
        <end position="389"/>
    </location>
</feature>
<feature type="compositionally biased region" description="Basic and acidic residues" evidence="1">
    <location>
        <begin position="365"/>
        <end position="374"/>
    </location>
</feature>
<reference evidence="2 3" key="1">
    <citation type="submission" date="2015-07" db="EMBL/GenBank/DDBJ databases">
        <authorList>
            <person name="Noorani M."/>
        </authorList>
    </citation>
    <scope>NUCLEOTIDE SEQUENCE [LARGE SCALE GENOMIC DNA]</scope>
    <source>
        <strain evidence="2">BBA 69670</strain>
    </source>
</reference>
<evidence type="ECO:0000256" key="1">
    <source>
        <dbReference type="SAM" id="MobiDB-lite"/>
    </source>
</evidence>
<protein>
    <submittedName>
        <fullName evidence="2">Uncharacterized protein</fullName>
    </submittedName>
</protein>
<proteinExistence type="predicted"/>
<accession>A0A0K6FZU7</accession>
<evidence type="ECO:0000313" key="2">
    <source>
        <dbReference type="EMBL" id="CUA71628.1"/>
    </source>
</evidence>
<dbReference type="EMBL" id="CYGV01001252">
    <property type="protein sequence ID" value="CUA71628.1"/>
    <property type="molecule type" value="Genomic_DNA"/>
</dbReference>
<evidence type="ECO:0000313" key="3">
    <source>
        <dbReference type="Proteomes" id="UP000044841"/>
    </source>
</evidence>